<evidence type="ECO:0000256" key="4">
    <source>
        <dbReference type="SAM" id="MobiDB-lite"/>
    </source>
</evidence>
<evidence type="ECO:0000313" key="7">
    <source>
        <dbReference type="Proteomes" id="UP000515934"/>
    </source>
</evidence>
<keyword evidence="2" id="KW-0238">DNA-binding</keyword>
<dbReference type="KEGG" id="ldn:H9L06_03345"/>
<proteinExistence type="predicted"/>
<accession>A0A7G9S697</accession>
<dbReference type="GO" id="GO:0006355">
    <property type="term" value="P:regulation of DNA-templated transcription"/>
    <property type="evidence" value="ECO:0007669"/>
    <property type="project" value="InterPro"/>
</dbReference>
<name>A0A7G9S697_9MICO</name>
<gene>
    <name evidence="6" type="ORF">H9L06_03345</name>
</gene>
<dbReference type="PRINTS" id="PR00038">
    <property type="entry name" value="HTHLUXR"/>
</dbReference>
<dbReference type="InterPro" id="IPR016032">
    <property type="entry name" value="Sig_transdc_resp-reg_C-effctor"/>
</dbReference>
<dbReference type="InterPro" id="IPR000792">
    <property type="entry name" value="Tscrpt_reg_LuxR_C"/>
</dbReference>
<protein>
    <submittedName>
        <fullName evidence="6">Response regulator transcription factor</fullName>
    </submittedName>
</protein>
<dbReference type="PROSITE" id="PS50043">
    <property type="entry name" value="HTH_LUXR_2"/>
    <property type="match status" value="1"/>
</dbReference>
<feature type="domain" description="HTH luxR-type" evidence="5">
    <location>
        <begin position="173"/>
        <end position="238"/>
    </location>
</feature>
<dbReference type="EMBL" id="CP060716">
    <property type="protein sequence ID" value="QNN63372.1"/>
    <property type="molecule type" value="Genomic_DNA"/>
</dbReference>
<feature type="region of interest" description="Disordered" evidence="4">
    <location>
        <begin position="146"/>
        <end position="173"/>
    </location>
</feature>
<dbReference type="InterPro" id="IPR036388">
    <property type="entry name" value="WH-like_DNA-bd_sf"/>
</dbReference>
<reference evidence="6 7" key="1">
    <citation type="submission" date="2020-08" db="EMBL/GenBank/DDBJ databases">
        <title>Genome sequence of Leucobacter denitrificans KACC 14055T.</title>
        <authorList>
            <person name="Hyun D.-W."/>
            <person name="Bae J.-W."/>
        </authorList>
    </citation>
    <scope>NUCLEOTIDE SEQUENCE [LARGE SCALE GENOMIC DNA]</scope>
    <source>
        <strain evidence="6 7">KACC 14055</strain>
    </source>
</reference>
<evidence type="ECO:0000256" key="1">
    <source>
        <dbReference type="ARBA" id="ARBA00023015"/>
    </source>
</evidence>
<dbReference type="PROSITE" id="PS00622">
    <property type="entry name" value="HTH_LUXR_1"/>
    <property type="match status" value="1"/>
</dbReference>
<evidence type="ECO:0000313" key="6">
    <source>
        <dbReference type="EMBL" id="QNN63372.1"/>
    </source>
</evidence>
<dbReference type="InterPro" id="IPR011006">
    <property type="entry name" value="CheY-like_superfamily"/>
</dbReference>
<organism evidence="6 7">
    <name type="scientific">Leucobacter denitrificans</name>
    <dbReference type="NCBI Taxonomy" id="683042"/>
    <lineage>
        <taxon>Bacteria</taxon>
        <taxon>Bacillati</taxon>
        <taxon>Actinomycetota</taxon>
        <taxon>Actinomycetes</taxon>
        <taxon>Micrococcales</taxon>
        <taxon>Microbacteriaceae</taxon>
        <taxon>Leucobacter</taxon>
    </lineage>
</organism>
<keyword evidence="3" id="KW-0804">Transcription</keyword>
<evidence type="ECO:0000259" key="5">
    <source>
        <dbReference type="PROSITE" id="PS50043"/>
    </source>
</evidence>
<dbReference type="GO" id="GO:0003677">
    <property type="term" value="F:DNA binding"/>
    <property type="evidence" value="ECO:0007669"/>
    <property type="project" value="UniProtKB-KW"/>
</dbReference>
<dbReference type="Gene3D" id="1.10.10.10">
    <property type="entry name" value="Winged helix-like DNA-binding domain superfamily/Winged helix DNA-binding domain"/>
    <property type="match status" value="1"/>
</dbReference>
<dbReference type="SMART" id="SM00421">
    <property type="entry name" value="HTH_LUXR"/>
    <property type="match status" value="1"/>
</dbReference>
<dbReference type="PANTHER" id="PTHR44688">
    <property type="entry name" value="DNA-BINDING TRANSCRIPTIONAL ACTIVATOR DEVR_DOSR"/>
    <property type="match status" value="1"/>
</dbReference>
<feature type="compositionally biased region" description="Pro residues" evidence="4">
    <location>
        <begin position="152"/>
        <end position="164"/>
    </location>
</feature>
<dbReference type="SUPFAM" id="SSF46894">
    <property type="entry name" value="C-terminal effector domain of the bipartite response regulators"/>
    <property type="match status" value="1"/>
</dbReference>
<dbReference type="SUPFAM" id="SSF52172">
    <property type="entry name" value="CheY-like"/>
    <property type="match status" value="1"/>
</dbReference>
<dbReference type="CDD" id="cd06170">
    <property type="entry name" value="LuxR_C_like"/>
    <property type="match status" value="1"/>
</dbReference>
<dbReference type="Proteomes" id="UP000515934">
    <property type="component" value="Chromosome"/>
</dbReference>
<dbReference type="PANTHER" id="PTHR44688:SF16">
    <property type="entry name" value="DNA-BINDING TRANSCRIPTIONAL ACTIVATOR DEVR_DOSR"/>
    <property type="match status" value="1"/>
</dbReference>
<evidence type="ECO:0000256" key="3">
    <source>
        <dbReference type="ARBA" id="ARBA00023163"/>
    </source>
</evidence>
<dbReference type="Pfam" id="PF00196">
    <property type="entry name" value="GerE"/>
    <property type="match status" value="1"/>
</dbReference>
<keyword evidence="7" id="KW-1185">Reference proteome</keyword>
<keyword evidence="1" id="KW-0805">Transcription regulation</keyword>
<dbReference type="AlphaFoldDB" id="A0A7G9S697"/>
<sequence>MARGSRGPQPRTWNRLIDITPLQIRLTNDYEVVVAGLKAMLAPFSDRIEVVDTEVGGLVGRQQPVDLTLYDTFGRAQSNQDDLAAILADTRSGKVVVYSWNTHEHLVAEALAKGVTGYLSKSLGAPELVDSLVRIAGGAVVVPAGVPDREPVPNPSAPNSPVPNSPAEDIGSWPGKREGLSVREAEVIALITQGYTNPEIADRIYVTVNSLKSYIRSAYRKMGVERRSQAVRWGIAHGMLPPDHQS</sequence>
<dbReference type="Gene3D" id="3.40.50.2300">
    <property type="match status" value="1"/>
</dbReference>
<evidence type="ECO:0000256" key="2">
    <source>
        <dbReference type="ARBA" id="ARBA00023125"/>
    </source>
</evidence>